<dbReference type="SUPFAM" id="SSF51338">
    <property type="entry name" value="Composite domain of metallo-dependent hydrolases"/>
    <property type="match status" value="1"/>
</dbReference>
<dbReference type="RefSeq" id="WP_146778015.1">
    <property type="nucleotide sequence ID" value="NZ_AP011526.1"/>
</dbReference>
<dbReference type="GO" id="GO:0016814">
    <property type="term" value="F:hydrolase activity, acting on carbon-nitrogen (but not peptide) bonds, in cyclic amidines"/>
    <property type="evidence" value="ECO:0007669"/>
    <property type="project" value="UniProtKB-ARBA"/>
</dbReference>
<evidence type="ECO:0000313" key="6">
    <source>
        <dbReference type="Proteomes" id="UP000264208"/>
    </source>
</evidence>
<dbReference type="Gene3D" id="2.30.40.10">
    <property type="entry name" value="Urease, subunit C, domain 1"/>
    <property type="match status" value="1"/>
</dbReference>
<evidence type="ECO:0000259" key="4">
    <source>
        <dbReference type="Pfam" id="PF01979"/>
    </source>
</evidence>
<dbReference type="Pfam" id="PF01979">
    <property type="entry name" value="Amidohydro_1"/>
    <property type="match status" value="1"/>
</dbReference>
<proteinExistence type="predicted"/>
<dbReference type="InterPro" id="IPR032466">
    <property type="entry name" value="Metal_Hydrolase"/>
</dbReference>
<gene>
    <name evidence="5" type="ORF">MMKA1_03970</name>
</gene>
<dbReference type="InterPro" id="IPR011059">
    <property type="entry name" value="Metal-dep_hydrolase_composite"/>
</dbReference>
<dbReference type="GeneID" id="41278814"/>
<dbReference type="GO" id="GO:0046872">
    <property type="term" value="F:metal ion binding"/>
    <property type="evidence" value="ECO:0007669"/>
    <property type="project" value="UniProtKB-KW"/>
</dbReference>
<dbReference type="KEGG" id="mmak:MMKA1_03970"/>
<keyword evidence="1" id="KW-0479">Metal-binding</keyword>
<sequence length="427" mass="48184">MILIKNVSYYIDNNLNVHENCDILIEKVENSEIKLTTGKNLLEKLNLNQNDLKIISGEKKCAMPGLYNAHTHIPMTLLRGIADDMILQDWLNQKIWPNEAKLNKNDVYYGSLLGCLEMLRFGVTSFNEMYFFSEEILKATKEIGLNAQISYPIIDFGTPEEQSIDKLLTSAESFVKNNVGEKNIKVGIAPHAPYTCSEETYQKCSEISNDYNVNMHTHVSETRYEVVELENKIGMRPVEYLEKIGVLNEKLHAAHCVWITKDEAKKLAKNNVKVIHCPTSNMKLASGGVMPLFELLEYGADISVGTDGPASNNNLDILKEMKMTSLLHKAHRWDPTVAGIDTVLKMGINSESIGIKNNDIILIDLDSAHLRPFNNIKSNIVYSAFGNDVDTVIVGGNILLDNKKYKFSETFISNIYKNIQKITEKFE</sequence>
<dbReference type="EMBL" id="AP011526">
    <property type="protein sequence ID" value="BAP60514.1"/>
    <property type="molecule type" value="Genomic_DNA"/>
</dbReference>
<dbReference type="PANTHER" id="PTHR43794">
    <property type="entry name" value="AMINOHYDROLASE SSNA-RELATED"/>
    <property type="match status" value="1"/>
</dbReference>
<organism evidence="5 6">
    <name type="scientific">Methanococcus maripaludis KA1</name>
    <dbReference type="NCBI Taxonomy" id="637914"/>
    <lineage>
        <taxon>Archaea</taxon>
        <taxon>Methanobacteriati</taxon>
        <taxon>Methanobacteriota</taxon>
        <taxon>Methanomada group</taxon>
        <taxon>Methanococci</taxon>
        <taxon>Methanococcales</taxon>
        <taxon>Methanococcaceae</taxon>
        <taxon>Methanococcus</taxon>
    </lineage>
</organism>
<dbReference type="FunFam" id="3.20.20.140:FF:000014">
    <property type="entry name" value="5-methylthioadenosine/S-adenosylhomocysteine deaminase"/>
    <property type="match status" value="1"/>
</dbReference>
<dbReference type="Proteomes" id="UP000264208">
    <property type="component" value="Chromosome"/>
</dbReference>
<dbReference type="SUPFAM" id="SSF51556">
    <property type="entry name" value="Metallo-dependent hydrolases"/>
    <property type="match status" value="1"/>
</dbReference>
<dbReference type="GO" id="GO:0019239">
    <property type="term" value="F:deaminase activity"/>
    <property type="evidence" value="ECO:0007669"/>
    <property type="project" value="UniProtKB-ARBA"/>
</dbReference>
<dbReference type="InterPro" id="IPR050287">
    <property type="entry name" value="MTA/SAH_deaminase"/>
</dbReference>
<evidence type="ECO:0000256" key="2">
    <source>
        <dbReference type="ARBA" id="ARBA00022801"/>
    </source>
</evidence>
<dbReference type="CDD" id="cd01298">
    <property type="entry name" value="ATZ_TRZ_like"/>
    <property type="match status" value="1"/>
</dbReference>
<reference evidence="5 6" key="1">
    <citation type="submission" date="2009-06" db="EMBL/GenBank/DDBJ databases">
        <title>Molecular Evidence for Microbiologically Influenced Corrosion from genome of Methanogen.</title>
        <authorList>
            <person name="Ito N."/>
            <person name="Tsurumaru H."/>
            <person name="Shimizu A."/>
            <person name="Harada T."/>
            <person name="Hosoyama A."/>
            <person name="Horikawa H."/>
            <person name="Wakai S."/>
            <person name="Sasaki K."/>
            <person name="Nishijima K."/>
            <person name="Ataku H."/>
            <person name="Yamazaki J."/>
            <person name="Mise M."/>
            <person name="Yamazaki S."/>
            <person name="Tanikawa S."/>
            <person name="Harayama S."/>
            <person name="Fujita N."/>
        </authorList>
    </citation>
    <scope>NUCLEOTIDE SEQUENCE [LARGE SCALE GENOMIC DNA]</scope>
    <source>
        <strain evidence="6">KA1 ( NBRC 102054)</strain>
    </source>
</reference>
<dbReference type="Gene3D" id="3.20.20.140">
    <property type="entry name" value="Metal-dependent hydrolases"/>
    <property type="match status" value="1"/>
</dbReference>
<dbReference type="AlphaFoldDB" id="A0A2Z5PLV9"/>
<evidence type="ECO:0000313" key="5">
    <source>
        <dbReference type="EMBL" id="BAP60514.1"/>
    </source>
</evidence>
<protein>
    <submittedName>
        <fullName evidence="5">Amidohydrolase</fullName>
    </submittedName>
</protein>
<keyword evidence="2 5" id="KW-0378">Hydrolase</keyword>
<name>A0A2Z5PLV9_METMI</name>
<keyword evidence="3" id="KW-0862">Zinc</keyword>
<accession>A0A2Z5PLV9</accession>
<feature type="domain" description="Amidohydrolase-related" evidence="4">
    <location>
        <begin position="62"/>
        <end position="398"/>
    </location>
</feature>
<dbReference type="PANTHER" id="PTHR43794:SF11">
    <property type="entry name" value="AMIDOHYDROLASE-RELATED DOMAIN-CONTAINING PROTEIN"/>
    <property type="match status" value="1"/>
</dbReference>
<evidence type="ECO:0000256" key="3">
    <source>
        <dbReference type="ARBA" id="ARBA00022833"/>
    </source>
</evidence>
<dbReference type="InterPro" id="IPR006680">
    <property type="entry name" value="Amidohydro-rel"/>
</dbReference>
<evidence type="ECO:0000256" key="1">
    <source>
        <dbReference type="ARBA" id="ARBA00022723"/>
    </source>
</evidence>